<dbReference type="Pfam" id="PF07804">
    <property type="entry name" value="HipA_C"/>
    <property type="match status" value="1"/>
</dbReference>
<evidence type="ECO:0000256" key="1">
    <source>
        <dbReference type="ARBA" id="ARBA00010164"/>
    </source>
</evidence>
<feature type="domain" description="HipA N-terminal subdomain 1" evidence="5">
    <location>
        <begin position="4"/>
        <end position="99"/>
    </location>
</feature>
<dbReference type="NCBIfam" id="TIGR03071">
    <property type="entry name" value="couple_hipA"/>
    <property type="match status" value="1"/>
</dbReference>
<dbReference type="EC" id="2.7.11.1" evidence="6"/>
<keyword evidence="3 6" id="KW-0418">Kinase</keyword>
<dbReference type="GO" id="GO:0005829">
    <property type="term" value="C:cytosol"/>
    <property type="evidence" value="ECO:0007669"/>
    <property type="project" value="TreeGrafter"/>
</dbReference>
<dbReference type="AlphaFoldDB" id="A0A6N2YY93"/>
<accession>A0A6N2YY93</accession>
<protein>
    <submittedName>
        <fullName evidence="6">Serine/threonine-protein kinase HipA</fullName>
        <ecNumber evidence="6">2.7.11.1</ecNumber>
    </submittedName>
</protein>
<comment type="similarity">
    <text evidence="1">Belongs to the HipA Ser/Thr kinase family.</text>
</comment>
<evidence type="ECO:0000259" key="4">
    <source>
        <dbReference type="Pfam" id="PF07804"/>
    </source>
</evidence>
<evidence type="ECO:0000256" key="2">
    <source>
        <dbReference type="ARBA" id="ARBA00022679"/>
    </source>
</evidence>
<dbReference type="InterPro" id="IPR012893">
    <property type="entry name" value="HipA-like_C"/>
</dbReference>
<evidence type="ECO:0000313" key="6">
    <source>
        <dbReference type="EMBL" id="VYT71861.1"/>
    </source>
</evidence>
<feature type="domain" description="HipA-like C-terminal" evidence="4">
    <location>
        <begin position="141"/>
        <end position="381"/>
    </location>
</feature>
<dbReference type="InterPro" id="IPR017508">
    <property type="entry name" value="HipA_N1"/>
</dbReference>
<sequence>MEELEVLISGESAGILTQMGDGRLSFRYGRRYRGAPLSSTMPLSTSTYGDGDVRPYLSCLLPDSEDARRAVAREHHVSSDNPFAMLRVIGLDCPGAVQIRARGFEAARESRLVRQSDRDIARRLSKGKEREAGWISGGERWSLAGQQAKFALRKKDGAWFSCEGDEPTTHIFKSGVSHLQSQALDEYVCMCLAKRCGIPTAGVSYEEFEGDDGLEPAIVVERYDRSVSGGEVARIHQEDMCQALGLPPTKKYTFEGGPSSVAVMRRVSDFPRAGRENAARFLQMLFFNYLIVGHDAHARNYSIMLRSDGAHSLAPMYDVASGIPYVDPREIEVKPPKLAMSIGGENRPGRVSLKNLEKFVRSCSLERFGIRAEGCANLISSYADVIPGELAKIFDELETMACADAARELRSRMEAPLERLCERSKNNL</sequence>
<evidence type="ECO:0000256" key="3">
    <source>
        <dbReference type="ARBA" id="ARBA00022777"/>
    </source>
</evidence>
<dbReference type="Gene3D" id="1.10.1070.20">
    <property type="match status" value="1"/>
</dbReference>
<organism evidence="6">
    <name type="scientific">Collinsella intestinalis</name>
    <dbReference type="NCBI Taxonomy" id="147207"/>
    <lineage>
        <taxon>Bacteria</taxon>
        <taxon>Bacillati</taxon>
        <taxon>Actinomycetota</taxon>
        <taxon>Coriobacteriia</taxon>
        <taxon>Coriobacteriales</taxon>
        <taxon>Coriobacteriaceae</taxon>
        <taxon>Collinsella</taxon>
    </lineage>
</organism>
<dbReference type="PANTHER" id="PTHR37419">
    <property type="entry name" value="SERINE/THREONINE-PROTEIN KINASE TOXIN HIPA"/>
    <property type="match status" value="1"/>
</dbReference>
<dbReference type="EMBL" id="CACRTN010000009">
    <property type="protein sequence ID" value="VYT71861.1"/>
    <property type="molecule type" value="Genomic_DNA"/>
</dbReference>
<dbReference type="PANTHER" id="PTHR37419:SF1">
    <property type="entry name" value="SERINE_THREONINE-PROTEIN KINASE TOXIN HIPA"/>
    <property type="match status" value="1"/>
</dbReference>
<dbReference type="GO" id="GO:0004674">
    <property type="term" value="F:protein serine/threonine kinase activity"/>
    <property type="evidence" value="ECO:0007669"/>
    <property type="project" value="UniProtKB-EC"/>
</dbReference>
<evidence type="ECO:0000259" key="5">
    <source>
        <dbReference type="Pfam" id="PF13657"/>
    </source>
</evidence>
<reference evidence="6" key="1">
    <citation type="submission" date="2019-11" db="EMBL/GenBank/DDBJ databases">
        <authorList>
            <person name="Feng L."/>
        </authorList>
    </citation>
    <scope>NUCLEOTIDE SEQUENCE</scope>
    <source>
        <strain evidence="6">CintestinalisLFYP54</strain>
    </source>
</reference>
<proteinExistence type="inferred from homology"/>
<dbReference type="Pfam" id="PF13657">
    <property type="entry name" value="Couple_hipA"/>
    <property type="match status" value="1"/>
</dbReference>
<dbReference type="InterPro" id="IPR052028">
    <property type="entry name" value="HipA_Ser/Thr_kinase"/>
</dbReference>
<dbReference type="RefSeq" id="WP_156848199.1">
    <property type="nucleotide sequence ID" value="NZ_CACRTN010000009.1"/>
</dbReference>
<keyword evidence="2 6" id="KW-0808">Transferase</keyword>
<name>A0A6N2YY93_9ACTN</name>
<gene>
    <name evidence="6" type="primary">hipA</name>
    <name evidence="6" type="ORF">CILFYP54_01355</name>
</gene>